<proteinExistence type="predicted"/>
<reference evidence="1 2" key="1">
    <citation type="journal article" date="2019" name="Plant Biotechnol. J.">
        <title>The red bayberry genome and genetic basis of sex determination.</title>
        <authorList>
            <person name="Jia H.M."/>
            <person name="Jia H.J."/>
            <person name="Cai Q.L."/>
            <person name="Wang Y."/>
            <person name="Zhao H.B."/>
            <person name="Yang W.F."/>
            <person name="Wang G.Y."/>
            <person name="Li Y.H."/>
            <person name="Zhan D.L."/>
            <person name="Shen Y.T."/>
            <person name="Niu Q.F."/>
            <person name="Chang L."/>
            <person name="Qiu J."/>
            <person name="Zhao L."/>
            <person name="Xie H.B."/>
            <person name="Fu W.Y."/>
            <person name="Jin J."/>
            <person name="Li X.W."/>
            <person name="Jiao Y."/>
            <person name="Zhou C.C."/>
            <person name="Tu T."/>
            <person name="Chai C.Y."/>
            <person name="Gao J.L."/>
            <person name="Fan L.J."/>
            <person name="van de Weg E."/>
            <person name="Wang J.Y."/>
            <person name="Gao Z.S."/>
        </authorList>
    </citation>
    <scope>NUCLEOTIDE SEQUENCE [LARGE SCALE GENOMIC DNA]</scope>
    <source>
        <tissue evidence="1">Leaves</tissue>
    </source>
</reference>
<evidence type="ECO:0000313" key="1">
    <source>
        <dbReference type="EMBL" id="KAB1214838.1"/>
    </source>
</evidence>
<comment type="caution">
    <text evidence="1">The sequence shown here is derived from an EMBL/GenBank/DDBJ whole genome shotgun (WGS) entry which is preliminary data.</text>
</comment>
<sequence>MLTFMSEEFLDVDPYIIVMTIWTFVTDAFEVYVEYEPQWYLKELPTIPVLVVEDFDSVELDSTFLFDVPPPPAPPVEDIGEMKL</sequence>
<dbReference type="EMBL" id="RXIC02000023">
    <property type="protein sequence ID" value="KAB1214838.1"/>
    <property type="molecule type" value="Genomic_DNA"/>
</dbReference>
<name>A0A6A1VTG4_9ROSI</name>
<keyword evidence="2" id="KW-1185">Reference proteome</keyword>
<gene>
    <name evidence="1" type="ORF">CJ030_MR5G018772</name>
</gene>
<organism evidence="1 2">
    <name type="scientific">Morella rubra</name>
    <name type="common">Chinese bayberry</name>
    <dbReference type="NCBI Taxonomy" id="262757"/>
    <lineage>
        <taxon>Eukaryota</taxon>
        <taxon>Viridiplantae</taxon>
        <taxon>Streptophyta</taxon>
        <taxon>Embryophyta</taxon>
        <taxon>Tracheophyta</taxon>
        <taxon>Spermatophyta</taxon>
        <taxon>Magnoliopsida</taxon>
        <taxon>eudicotyledons</taxon>
        <taxon>Gunneridae</taxon>
        <taxon>Pentapetalae</taxon>
        <taxon>rosids</taxon>
        <taxon>fabids</taxon>
        <taxon>Fagales</taxon>
        <taxon>Myricaceae</taxon>
        <taxon>Morella</taxon>
    </lineage>
</organism>
<dbReference type="AlphaFoldDB" id="A0A6A1VTG4"/>
<protein>
    <submittedName>
        <fullName evidence="1">Uncharacterized protein</fullName>
    </submittedName>
</protein>
<evidence type="ECO:0000313" key="2">
    <source>
        <dbReference type="Proteomes" id="UP000516437"/>
    </source>
</evidence>
<dbReference type="Proteomes" id="UP000516437">
    <property type="component" value="Chromosome 5"/>
</dbReference>
<accession>A0A6A1VTG4</accession>